<evidence type="ECO:0000313" key="6">
    <source>
        <dbReference type="Proteomes" id="UP000472260"/>
    </source>
</evidence>
<dbReference type="KEGG" id="sanh:107671087"/>
<dbReference type="OrthoDB" id="26679at2759"/>
<dbReference type="PANTHER" id="PTHR23354:SF127">
    <property type="entry name" value="NUCLEAR RECEPTOR COACTIVATOR 7-LIKE ISOFORM X1"/>
    <property type="match status" value="1"/>
</dbReference>
<dbReference type="Pfam" id="PF01476">
    <property type="entry name" value="LysM"/>
    <property type="match status" value="1"/>
</dbReference>
<dbReference type="GO" id="GO:0006979">
    <property type="term" value="P:response to oxidative stress"/>
    <property type="evidence" value="ECO:0007669"/>
    <property type="project" value="TreeGrafter"/>
</dbReference>
<dbReference type="GO" id="GO:0005634">
    <property type="term" value="C:nucleus"/>
    <property type="evidence" value="ECO:0007669"/>
    <property type="project" value="TreeGrafter"/>
</dbReference>
<dbReference type="InterPro" id="IPR018392">
    <property type="entry name" value="LysM"/>
</dbReference>
<feature type="region of interest" description="Disordered" evidence="2">
    <location>
        <begin position="140"/>
        <end position="169"/>
    </location>
</feature>
<dbReference type="SMART" id="SM00584">
    <property type="entry name" value="TLDc"/>
    <property type="match status" value="1"/>
</dbReference>
<protein>
    <submittedName>
        <fullName evidence="5">Nuclear receptor coactivator 7-like</fullName>
    </submittedName>
</protein>
<evidence type="ECO:0000259" key="3">
    <source>
        <dbReference type="PROSITE" id="PS51782"/>
    </source>
</evidence>
<dbReference type="Pfam" id="PF07534">
    <property type="entry name" value="TLD"/>
    <property type="match status" value="1"/>
</dbReference>
<dbReference type="PROSITE" id="PS51886">
    <property type="entry name" value="TLDC"/>
    <property type="match status" value="1"/>
</dbReference>
<feature type="compositionally biased region" description="Basic and acidic residues" evidence="2">
    <location>
        <begin position="428"/>
        <end position="438"/>
    </location>
</feature>
<reference evidence="5" key="1">
    <citation type="submission" date="2025-05" db="UniProtKB">
        <authorList>
            <consortium name="Ensembl"/>
        </authorList>
    </citation>
    <scope>IDENTIFICATION</scope>
</reference>
<name>A0A671KLQ2_9TELE</name>
<evidence type="ECO:0000256" key="1">
    <source>
        <dbReference type="ARBA" id="ARBA00009540"/>
    </source>
</evidence>
<gene>
    <name evidence="5" type="primary">LOC107671087</name>
</gene>
<dbReference type="RefSeq" id="XP_016319419.1">
    <property type="nucleotide sequence ID" value="XM_016463933.1"/>
</dbReference>
<dbReference type="InterPro" id="IPR006571">
    <property type="entry name" value="TLDc_dom"/>
</dbReference>
<dbReference type="Ensembl" id="ENSSANT00000009421.1">
    <property type="protein sequence ID" value="ENSSANP00000008790.1"/>
    <property type="gene ID" value="ENSSANG00000004690.1"/>
</dbReference>
<dbReference type="RefSeq" id="XP_016319418.1">
    <property type="nucleotide sequence ID" value="XM_016463932.1"/>
</dbReference>
<dbReference type="GO" id="GO:0006357">
    <property type="term" value="P:regulation of transcription by RNA polymerase II"/>
    <property type="evidence" value="ECO:0007669"/>
    <property type="project" value="TreeGrafter"/>
</dbReference>
<proteinExistence type="inferred from homology"/>
<evidence type="ECO:0000313" key="5">
    <source>
        <dbReference type="Ensembl" id="ENSSANP00000008794.1"/>
    </source>
</evidence>
<feature type="region of interest" description="Disordered" evidence="2">
    <location>
        <begin position="1"/>
        <end position="89"/>
    </location>
</feature>
<dbReference type="Proteomes" id="UP000472260">
    <property type="component" value="Unassembled WGS sequence"/>
</dbReference>
<evidence type="ECO:0000256" key="2">
    <source>
        <dbReference type="SAM" id="MobiDB-lite"/>
    </source>
</evidence>
<dbReference type="AlphaFoldDB" id="A0A671KLQ2"/>
<dbReference type="SMART" id="SM00257">
    <property type="entry name" value="LysM"/>
    <property type="match status" value="1"/>
</dbReference>
<sequence>MEKTEKRPGYFARLKKKRQLKQSQSEKADAEQSQSDLESKTPVICEPAPIGRSQERNAERGQPDGSDEISKSCSQTKKKRSKPPGTVEFTVGAKDTLNSIALKFNVTPNKLVQLNRLYSLSVVPGQKLFVPEVEHSERSSEHLTALELKDSESSCRSRRPVRRETSPLSEDESPVSIKFLKMSCKYFTDGMGVVGGVMIITPNNIMFDPHKSDPLVIENGCEEYGLICPMEEVLSVALYDDVSRMKLKDALPSDEPQDLCPLYRPGEWEELPSERDLNPFSRYEALGAPNRPIVLDDIETAVSKISECQIADKLPSDEGFTELELLQSDSNTTCSGQEGAPLQEQRKTPTDQSVTSYRAEEDEDEGLHNRSTDDNAELLQSFPNKLDEPTALVHDGKEATTEVNEETKTRGETLVNGVSAIEATASDQKAKATLEDSGKCSSSPGPNLEDNKGPNSFSEAELRRRASEAEMKSWLLKRMQRPIKDMLLSNEEKSKAPPMFLCFKVGKPMRRSFAAGRTSSPAHSYVGRGRQPEYWFAVPQERVDHLYSFFIQWSPDTYGKDAQEQGFVVVEKDELTMIDNFYSDPVPRSWEIITINEAKRRQSFSFEDEEPLDLLPVLMDPSALLEDTHIEKLSTRLPARVQGYPWRLVYSTVVHGTSLKTLYRNLMELDCPVLMVIKDMDNQIFGAFSTHPFRLSEHYYGTGETFLYSFCPEIKVYRWKGENSYFVKGNTDSLQIGGGGGHLGLWLDADLYHGTTSKCSTFNNLPLSSKQDFTIQNLEVWAFE</sequence>
<dbReference type="CDD" id="cd00118">
    <property type="entry name" value="LysM"/>
    <property type="match status" value="1"/>
</dbReference>
<evidence type="ECO:0000259" key="4">
    <source>
        <dbReference type="PROSITE" id="PS51886"/>
    </source>
</evidence>
<dbReference type="PROSITE" id="PS51782">
    <property type="entry name" value="LYSM"/>
    <property type="match status" value="1"/>
</dbReference>
<dbReference type="PANTHER" id="PTHR23354">
    <property type="entry name" value="NUCLEOLAR PROTEIN 7/ESTROGEN RECEPTOR COACTIVATOR-RELATED"/>
    <property type="match status" value="1"/>
</dbReference>
<dbReference type="GeneID" id="107671087"/>
<feature type="compositionally biased region" description="Basic and acidic residues" evidence="2">
    <location>
        <begin position="53"/>
        <end position="62"/>
    </location>
</feature>
<comment type="similarity">
    <text evidence="1">Belongs to the OXR1 family.</text>
</comment>
<dbReference type="SUPFAM" id="SSF54106">
    <property type="entry name" value="LysM domain"/>
    <property type="match status" value="1"/>
</dbReference>
<accession>A0A671KLQ2</accession>
<feature type="region of interest" description="Disordered" evidence="2">
    <location>
        <begin position="329"/>
        <end position="373"/>
    </location>
</feature>
<dbReference type="Gene3D" id="3.10.350.10">
    <property type="entry name" value="LysM domain"/>
    <property type="match status" value="1"/>
</dbReference>
<dbReference type="Ensembl" id="ENSSANT00000009425.1">
    <property type="protein sequence ID" value="ENSSANP00000008794.1"/>
    <property type="gene ID" value="ENSSANG00000004690.1"/>
</dbReference>
<dbReference type="InterPro" id="IPR036779">
    <property type="entry name" value="LysM_dom_sf"/>
</dbReference>
<feature type="domain" description="LysM" evidence="3">
    <location>
        <begin position="87"/>
        <end position="130"/>
    </location>
</feature>
<feature type="region of interest" description="Disordered" evidence="2">
    <location>
        <begin position="426"/>
        <end position="464"/>
    </location>
</feature>
<feature type="domain" description="TLDc" evidence="4">
    <location>
        <begin position="623"/>
        <end position="784"/>
    </location>
</feature>
<organism evidence="5 6">
    <name type="scientific">Sinocyclocheilus anshuiensis</name>
    <dbReference type="NCBI Taxonomy" id="1608454"/>
    <lineage>
        <taxon>Eukaryota</taxon>
        <taxon>Metazoa</taxon>
        <taxon>Chordata</taxon>
        <taxon>Craniata</taxon>
        <taxon>Vertebrata</taxon>
        <taxon>Euteleostomi</taxon>
        <taxon>Actinopterygii</taxon>
        <taxon>Neopterygii</taxon>
        <taxon>Teleostei</taxon>
        <taxon>Ostariophysi</taxon>
        <taxon>Cypriniformes</taxon>
        <taxon>Cyprinidae</taxon>
        <taxon>Cyprininae</taxon>
        <taxon>Sinocyclocheilus</taxon>
    </lineage>
</organism>
<keyword evidence="6" id="KW-1185">Reference proteome</keyword>